<protein>
    <submittedName>
        <fullName evidence="1">Uncharacterized protein</fullName>
    </submittedName>
</protein>
<evidence type="ECO:0000313" key="2">
    <source>
        <dbReference type="Proteomes" id="UP000180280"/>
    </source>
</evidence>
<gene>
    <name evidence="1" type="ORF">BI344_22365</name>
</gene>
<keyword evidence="2" id="KW-1185">Reference proteome</keyword>
<proteinExistence type="predicted"/>
<sequence>MTLNETSSYQTGTTVMVRIVEDGAKRDAQLFGTYTEGYDALVVKLNKMRLADGRVVPVDAVLVDKETNSQAVASAVKGHYLDRFGMIAAGAFLGNYATALTSGGETTVVNGGAVTTVPKIDQPAKYAVGKTVEAVAQVATAGAARFNKSEVILGRSELIGVLFLDDAFTGGSDV</sequence>
<evidence type="ECO:0000313" key="1">
    <source>
        <dbReference type="EMBL" id="OHX10609.1"/>
    </source>
</evidence>
<reference evidence="1 2" key="1">
    <citation type="submission" date="2016-09" db="EMBL/GenBank/DDBJ databases">
        <title>Chromobacterium muskegensis sp. nov., an insecticidal bacterium isolated from Sphagnum bogs.</title>
        <authorList>
            <person name="Sparks M.E."/>
            <person name="Blackburn M.B."/>
            <person name="Gundersen-Rindal D.E."/>
            <person name="Mitchell A."/>
            <person name="Farrar R."/>
            <person name="Kuhar D."/>
        </authorList>
    </citation>
    <scope>NUCLEOTIDE SEQUENCE [LARGE SCALE GENOMIC DNA]</scope>
    <source>
        <strain evidence="1 2">14B-1</strain>
    </source>
</reference>
<comment type="caution">
    <text evidence="1">The sequence shown here is derived from an EMBL/GenBank/DDBJ whole genome shotgun (WGS) entry which is preliminary data.</text>
</comment>
<name>A0ABX3C6V8_9NEIS</name>
<accession>A0ABX3C6V8</accession>
<dbReference type="Proteomes" id="UP000180280">
    <property type="component" value="Unassembled WGS sequence"/>
</dbReference>
<organism evidence="1 2">
    <name type="scientific">Chromobacterium sphagni</name>
    <dbReference type="NCBI Taxonomy" id="1903179"/>
    <lineage>
        <taxon>Bacteria</taxon>
        <taxon>Pseudomonadati</taxon>
        <taxon>Pseudomonadota</taxon>
        <taxon>Betaproteobacteria</taxon>
        <taxon>Neisseriales</taxon>
        <taxon>Chromobacteriaceae</taxon>
        <taxon>Chromobacterium</taxon>
    </lineage>
</organism>
<dbReference type="EMBL" id="MKCT01000103">
    <property type="protein sequence ID" value="OHX10609.1"/>
    <property type="molecule type" value="Genomic_DNA"/>
</dbReference>